<reference evidence="2 3" key="1">
    <citation type="submission" date="2015-01" db="EMBL/GenBank/DDBJ databases">
        <title>Erwinia tracheiphila.</title>
        <authorList>
            <person name="Shapiro L.R."/>
        </authorList>
    </citation>
    <scope>NUCLEOTIDE SEQUENCE [LARGE SCALE GENOMIC DNA]</scope>
    <source>
        <strain evidence="2 3">BuffGH</strain>
    </source>
</reference>
<dbReference type="InterPro" id="IPR003497">
    <property type="entry name" value="BRO_N_domain"/>
</dbReference>
<dbReference type="PROSITE" id="PS51750">
    <property type="entry name" value="BRO_N"/>
    <property type="match status" value="1"/>
</dbReference>
<organism evidence="2 3">
    <name type="scientific">Erwinia tracheiphila</name>
    <dbReference type="NCBI Taxonomy" id="65700"/>
    <lineage>
        <taxon>Bacteria</taxon>
        <taxon>Pseudomonadati</taxon>
        <taxon>Pseudomonadota</taxon>
        <taxon>Gammaproteobacteria</taxon>
        <taxon>Enterobacterales</taxon>
        <taxon>Erwiniaceae</taxon>
        <taxon>Erwinia</taxon>
    </lineage>
</organism>
<dbReference type="InterPro" id="IPR018876">
    <property type="entry name" value="Phage_P22_antirepressor_C"/>
</dbReference>
<comment type="caution">
    <text evidence="2">The sequence shown here is derived from an EMBL/GenBank/DDBJ whole genome shotgun (WGS) entry which is preliminary data.</text>
</comment>
<accession>A0A0M2KDK1</accession>
<gene>
    <name evidence="2" type="ORF">SY86_18825</name>
</gene>
<keyword evidence="3" id="KW-1185">Reference proteome</keyword>
<sequence length="212" mass="24568">MNIVAKSDLTFQNFTFTPVLEKGRVWITSTELAKVLKYKKTDAISQIYARNADEFTDAMTMTLNMRVNGINNSLRNKSVRVYSLRGCHLIAMFATTEVAKEFRRWVLDILDREVANSPIAKQFSDEEIIYLCYMQVWMEKSQRMSEALYPAMEDIGSKFASTLYDMAKGTRFMIDKNRTALVRESQDLDRMNFVVRSAEKMLALLNGKERIH</sequence>
<name>A0A0M2KDK1_9GAMM</name>
<proteinExistence type="predicted"/>
<dbReference type="SMART" id="SM01040">
    <property type="entry name" value="Bro-N"/>
    <property type="match status" value="1"/>
</dbReference>
<evidence type="ECO:0000259" key="1">
    <source>
        <dbReference type="PROSITE" id="PS51750"/>
    </source>
</evidence>
<dbReference type="Pfam" id="PF10548">
    <property type="entry name" value="P22_AR_C"/>
    <property type="match status" value="1"/>
</dbReference>
<evidence type="ECO:0000313" key="2">
    <source>
        <dbReference type="EMBL" id="KKF37019.1"/>
    </source>
</evidence>
<dbReference type="RefSeq" id="WP_016191169.1">
    <property type="nucleotide sequence ID" value="NZ_CP089932.1"/>
</dbReference>
<dbReference type="EMBL" id="JXNU01000003">
    <property type="protein sequence ID" value="KKF37019.1"/>
    <property type="molecule type" value="Genomic_DNA"/>
</dbReference>
<dbReference type="STRING" id="65700.SY86_18825"/>
<evidence type="ECO:0000313" key="3">
    <source>
        <dbReference type="Proteomes" id="UP000033924"/>
    </source>
</evidence>
<dbReference type="Pfam" id="PF02498">
    <property type="entry name" value="Bro-N"/>
    <property type="match status" value="1"/>
</dbReference>
<dbReference type="Proteomes" id="UP000033924">
    <property type="component" value="Unassembled WGS sequence"/>
</dbReference>
<dbReference type="AlphaFoldDB" id="A0A0M2KDK1"/>
<protein>
    <recommendedName>
        <fullName evidence="1">Bro-N domain-containing protein</fullName>
    </recommendedName>
</protein>
<feature type="domain" description="Bro-N" evidence="1">
    <location>
        <begin position="1"/>
        <end position="118"/>
    </location>
</feature>
<dbReference type="PATRIC" id="fig|65700.7.peg.4678"/>